<accession>A0A7X1U607</accession>
<comment type="caution">
    <text evidence="2">The sequence shown here is derived from an EMBL/GenBank/DDBJ whole genome shotgun (WGS) entry which is preliminary data.</text>
</comment>
<evidence type="ECO:0000256" key="1">
    <source>
        <dbReference type="SAM" id="SignalP"/>
    </source>
</evidence>
<sequence>MNSVLFLLNATAIAVLVAFHFLPQDNVTDGPCVTHHSQGLSAQLAVLNTQALPGTMTQTATGEAPQPPAELVSERWVF</sequence>
<feature type="signal peptide" evidence="1">
    <location>
        <begin position="1"/>
        <end position="17"/>
    </location>
</feature>
<gene>
    <name evidence="2" type="ORF">GDH07_20080</name>
</gene>
<dbReference type="RefSeq" id="WP_031320337.1">
    <property type="nucleotide sequence ID" value="NZ_AVOY01000058.1"/>
</dbReference>
<dbReference type="AlphaFoldDB" id="A0A7X1U607"/>
<dbReference type="EMBL" id="WHUV01000003">
    <property type="protein sequence ID" value="MQA55620.1"/>
    <property type="molecule type" value="Genomic_DNA"/>
</dbReference>
<name>A0A7X1U607_9PSED</name>
<protein>
    <recommendedName>
        <fullName evidence="4">DUF2946 domain-containing protein</fullName>
    </recommendedName>
</protein>
<evidence type="ECO:0000313" key="2">
    <source>
        <dbReference type="EMBL" id="MQA55620.1"/>
    </source>
</evidence>
<reference evidence="2 3" key="1">
    <citation type="submission" date="2019-10" db="EMBL/GenBank/DDBJ databases">
        <title>Pseudomonas dajingensis sp. nov., isolated from the profound head ulcers of farmed Murray cod (Maccullochella peelii peelii).</title>
        <authorList>
            <person name="Liu Y."/>
        </authorList>
    </citation>
    <scope>NUCLEOTIDE SEQUENCE [LARGE SCALE GENOMIC DNA]</scope>
    <source>
        <strain evidence="2 3">MC042</strain>
    </source>
</reference>
<feature type="chain" id="PRO_5030898202" description="DUF2946 domain-containing protein" evidence="1">
    <location>
        <begin position="18"/>
        <end position="78"/>
    </location>
</feature>
<dbReference type="Proteomes" id="UP000486534">
    <property type="component" value="Unassembled WGS sequence"/>
</dbReference>
<proteinExistence type="predicted"/>
<evidence type="ECO:0000313" key="3">
    <source>
        <dbReference type="Proteomes" id="UP000486534"/>
    </source>
</evidence>
<keyword evidence="1" id="KW-0732">Signal</keyword>
<evidence type="ECO:0008006" key="4">
    <source>
        <dbReference type="Google" id="ProtNLM"/>
    </source>
</evidence>
<organism evidence="2 3">
    <name type="scientific">Pseudomonas piscis</name>
    <dbReference type="NCBI Taxonomy" id="2614538"/>
    <lineage>
        <taxon>Bacteria</taxon>
        <taxon>Pseudomonadati</taxon>
        <taxon>Pseudomonadota</taxon>
        <taxon>Gammaproteobacteria</taxon>
        <taxon>Pseudomonadales</taxon>
        <taxon>Pseudomonadaceae</taxon>
        <taxon>Pseudomonas</taxon>
    </lineage>
</organism>